<proteinExistence type="predicted"/>
<accession>A0A9X2WGF5</accession>
<reference evidence="1" key="1">
    <citation type="journal article" date="2022" name="Front. Microbiol.">
        <title>Genome-based taxonomic rearrangement of Oceanobacter-related bacteria including the description of Thalassolituus hydrocarbonoclasticus sp. nov. and Thalassolituus pacificus sp. nov. and emended description of the genus Thalassolituus.</title>
        <authorList>
            <person name="Dong C."/>
            <person name="Wei L."/>
            <person name="Wang J."/>
            <person name="Lai Q."/>
            <person name="Huang Z."/>
            <person name="Shao Z."/>
        </authorList>
    </citation>
    <scope>NUCLEOTIDE SEQUENCE</scope>
    <source>
        <strain evidence="1">59MF3M-4</strain>
    </source>
</reference>
<evidence type="ECO:0000313" key="2">
    <source>
        <dbReference type="Proteomes" id="UP001147830"/>
    </source>
</evidence>
<gene>
    <name evidence="1" type="ORF">NYR02_09535</name>
</gene>
<dbReference type="AlphaFoldDB" id="A0A9X2WGF5"/>
<dbReference type="RefSeq" id="WP_260976133.1">
    <property type="nucleotide sequence ID" value="NZ_JAOANI010000015.1"/>
</dbReference>
<keyword evidence="2" id="KW-1185">Reference proteome</keyword>
<dbReference type="EMBL" id="JAOANI010000015">
    <property type="protein sequence ID" value="MCT7359262.1"/>
    <property type="molecule type" value="Genomic_DNA"/>
</dbReference>
<sequence length="267" mass="31434">MSDKPKVAFCLHGLAAGKNFKHGGLEVTFEAESDLYKQHILGINNCDVFMHSWSVDVADQLKEIYQPRKALFQNSEVFFTPTLGERFKDFKKKLRGKTRELYRINNIYSRWATFKRAVDLVGQYEEENGIRYDFIMVSRFDMSLFADIDFSRLDPEKFYSGRWVGFRDTSGKVIPEEKTFSHPDKFFRYERGFPTTNEGLSDFWFIASADNMKRFAQIFDELEQLIPKTATSNHKIALEKVRQLGLIPKLEFMLEFSKDYQLTRWLN</sequence>
<comment type="caution">
    <text evidence="1">The sequence shown here is derived from an EMBL/GenBank/DDBJ whole genome shotgun (WGS) entry which is preliminary data.</text>
</comment>
<organism evidence="1 2">
    <name type="scientific">Thalassolituus pacificus</name>
    <dbReference type="NCBI Taxonomy" id="2975440"/>
    <lineage>
        <taxon>Bacteria</taxon>
        <taxon>Pseudomonadati</taxon>
        <taxon>Pseudomonadota</taxon>
        <taxon>Gammaproteobacteria</taxon>
        <taxon>Oceanospirillales</taxon>
        <taxon>Oceanospirillaceae</taxon>
        <taxon>Thalassolituus</taxon>
    </lineage>
</organism>
<evidence type="ECO:0000313" key="1">
    <source>
        <dbReference type="EMBL" id="MCT7359262.1"/>
    </source>
</evidence>
<name>A0A9X2WGF5_9GAMM</name>
<dbReference type="Proteomes" id="UP001147830">
    <property type="component" value="Unassembled WGS sequence"/>
</dbReference>
<reference evidence="1" key="2">
    <citation type="submission" date="2022-08" db="EMBL/GenBank/DDBJ databases">
        <authorList>
            <person name="Dong C."/>
        </authorList>
    </citation>
    <scope>NUCLEOTIDE SEQUENCE</scope>
    <source>
        <strain evidence="1">59MF3M-4</strain>
    </source>
</reference>
<protein>
    <submittedName>
        <fullName evidence="1">Uncharacterized protein</fullName>
    </submittedName>
</protein>